<dbReference type="Proteomes" id="UP000267821">
    <property type="component" value="Unassembled WGS sequence"/>
</dbReference>
<feature type="region of interest" description="Disordered" evidence="1">
    <location>
        <begin position="142"/>
        <end position="161"/>
    </location>
</feature>
<evidence type="ECO:0000313" key="3">
    <source>
        <dbReference type="Proteomes" id="UP000267821"/>
    </source>
</evidence>
<feature type="region of interest" description="Disordered" evidence="1">
    <location>
        <begin position="1"/>
        <end position="57"/>
    </location>
</feature>
<evidence type="ECO:0000313" key="2">
    <source>
        <dbReference type="EMBL" id="RPB20470.1"/>
    </source>
</evidence>
<organism evidence="2 3">
    <name type="scientific">Terfezia boudieri ATCC MYA-4762</name>
    <dbReference type="NCBI Taxonomy" id="1051890"/>
    <lineage>
        <taxon>Eukaryota</taxon>
        <taxon>Fungi</taxon>
        <taxon>Dikarya</taxon>
        <taxon>Ascomycota</taxon>
        <taxon>Pezizomycotina</taxon>
        <taxon>Pezizomycetes</taxon>
        <taxon>Pezizales</taxon>
        <taxon>Pezizaceae</taxon>
        <taxon>Terfezia</taxon>
    </lineage>
</organism>
<feature type="compositionally biased region" description="Acidic residues" evidence="1">
    <location>
        <begin position="485"/>
        <end position="504"/>
    </location>
</feature>
<keyword evidence="3" id="KW-1185">Reference proteome</keyword>
<dbReference type="EMBL" id="ML121571">
    <property type="protein sequence ID" value="RPB20470.1"/>
    <property type="molecule type" value="Genomic_DNA"/>
</dbReference>
<dbReference type="OrthoDB" id="5370589at2759"/>
<proteinExistence type="predicted"/>
<dbReference type="AlphaFoldDB" id="A0A3N4LC72"/>
<feature type="region of interest" description="Disordered" evidence="1">
    <location>
        <begin position="485"/>
        <end position="516"/>
    </location>
</feature>
<name>A0A3N4LC72_9PEZI</name>
<sequence length="548" mass="59034">MSYRSAHSSKPATPKDSHLQALPLKPVGNPQGFKIVEDSHSAAQDRPPMSSSIQSPPTPIAHAYIGVSASRPYSRGSQCQGFETALNSTRKLSKNDRDIVQQIQKFNSAAGGISRPMTSNPFSNFTSIPDFLADVDRTLEPSIGPLQGRGDTKEKSALRSTSLKLNDEDLNVDLSHSTQSARDKAPETFRPRGLSVADINLLNAVYEENGGGKKWHDGSSILTEDSSSRIRQGAKFGDKLEIRSLFHGADESEDGNFEDDDKSIELEGGIYYLRKDLSGDGNETCYGDKISEESENEEAGLQPDDEMAFPQGSRSAFADWWPSVHAYGLNSASSLHDVGASSTRKAAMGLAKELRRLSLAPEDLVIPSKSAIDTVDSDLDPDMVGGLPLWEFKRAGLGRFVSSTEVEQQEALLEAYEQGLGPEVLSGSSPEAGSDSEDGGHLFVFDRMQPRAAASAVASGSGVGIRRAKASNGGMACVVLKSEEGLEDEEDIKDEVEKEAEEVEGGVGEEGPEEKLTLEEQEQIDRAMAMSLEDLKHEPIGKGKGRAD</sequence>
<accession>A0A3N4LC72</accession>
<feature type="compositionally biased region" description="Polar residues" evidence="1">
    <location>
        <begin position="1"/>
        <end position="11"/>
    </location>
</feature>
<evidence type="ECO:0000256" key="1">
    <source>
        <dbReference type="SAM" id="MobiDB-lite"/>
    </source>
</evidence>
<dbReference type="InParanoid" id="A0A3N4LC72"/>
<reference evidence="2 3" key="1">
    <citation type="journal article" date="2018" name="Nat. Ecol. Evol.">
        <title>Pezizomycetes genomes reveal the molecular basis of ectomycorrhizal truffle lifestyle.</title>
        <authorList>
            <person name="Murat C."/>
            <person name="Payen T."/>
            <person name="Noel B."/>
            <person name="Kuo A."/>
            <person name="Morin E."/>
            <person name="Chen J."/>
            <person name="Kohler A."/>
            <person name="Krizsan K."/>
            <person name="Balestrini R."/>
            <person name="Da Silva C."/>
            <person name="Montanini B."/>
            <person name="Hainaut M."/>
            <person name="Levati E."/>
            <person name="Barry K.W."/>
            <person name="Belfiori B."/>
            <person name="Cichocki N."/>
            <person name="Clum A."/>
            <person name="Dockter R.B."/>
            <person name="Fauchery L."/>
            <person name="Guy J."/>
            <person name="Iotti M."/>
            <person name="Le Tacon F."/>
            <person name="Lindquist E.A."/>
            <person name="Lipzen A."/>
            <person name="Malagnac F."/>
            <person name="Mello A."/>
            <person name="Molinier V."/>
            <person name="Miyauchi S."/>
            <person name="Poulain J."/>
            <person name="Riccioni C."/>
            <person name="Rubini A."/>
            <person name="Sitrit Y."/>
            <person name="Splivallo R."/>
            <person name="Traeger S."/>
            <person name="Wang M."/>
            <person name="Zifcakova L."/>
            <person name="Wipf D."/>
            <person name="Zambonelli A."/>
            <person name="Paolocci F."/>
            <person name="Nowrousian M."/>
            <person name="Ottonello S."/>
            <person name="Baldrian P."/>
            <person name="Spatafora J.W."/>
            <person name="Henrissat B."/>
            <person name="Nagy L.G."/>
            <person name="Aury J.M."/>
            <person name="Wincker P."/>
            <person name="Grigoriev I.V."/>
            <person name="Bonfante P."/>
            <person name="Martin F.M."/>
        </authorList>
    </citation>
    <scope>NUCLEOTIDE SEQUENCE [LARGE SCALE GENOMIC DNA]</scope>
    <source>
        <strain evidence="2 3">ATCC MYA-4762</strain>
    </source>
</reference>
<dbReference type="PROSITE" id="PS50330">
    <property type="entry name" value="UIM"/>
    <property type="match status" value="1"/>
</dbReference>
<dbReference type="InterPro" id="IPR003903">
    <property type="entry name" value="UIM_dom"/>
</dbReference>
<protein>
    <submittedName>
        <fullName evidence="2">Uncharacterized protein</fullName>
    </submittedName>
</protein>
<gene>
    <name evidence="2" type="ORF">L211DRAFT_870655</name>
</gene>